<evidence type="ECO:0000256" key="2">
    <source>
        <dbReference type="ARBA" id="ARBA00010145"/>
    </source>
</evidence>
<dbReference type="PANTHER" id="PTHR36838">
    <property type="entry name" value="AUXIN EFFLUX CARRIER FAMILY PROTEIN"/>
    <property type="match status" value="1"/>
</dbReference>
<keyword evidence="4" id="KW-1003">Cell membrane</keyword>
<dbReference type="KEGG" id="csq:CSCA_0645"/>
<comment type="subcellular location">
    <subcellularLocation>
        <location evidence="1">Cell membrane</location>
        <topology evidence="1">Multi-pass membrane protein</topology>
    </subcellularLocation>
</comment>
<evidence type="ECO:0000256" key="1">
    <source>
        <dbReference type="ARBA" id="ARBA00004651"/>
    </source>
</evidence>
<keyword evidence="6 8" id="KW-1133">Transmembrane helix</keyword>
<dbReference type="HOGENOM" id="CLU_056175_1_1_9"/>
<dbReference type="PANTHER" id="PTHR36838:SF1">
    <property type="entry name" value="SLR1864 PROTEIN"/>
    <property type="match status" value="1"/>
</dbReference>
<feature type="transmembrane region" description="Helical" evidence="8">
    <location>
        <begin position="224"/>
        <end position="246"/>
    </location>
</feature>
<evidence type="ECO:0000313" key="10">
    <source>
        <dbReference type="Proteomes" id="UP000033115"/>
    </source>
</evidence>
<dbReference type="RefSeq" id="WP_029160857.1">
    <property type="nucleotide sequence ID" value="NZ_CP009933.1"/>
</dbReference>
<name>A0A0E3JYW6_CLOSL</name>
<dbReference type="InterPro" id="IPR038770">
    <property type="entry name" value="Na+/solute_symporter_sf"/>
</dbReference>
<proteinExistence type="inferred from homology"/>
<evidence type="ECO:0000256" key="4">
    <source>
        <dbReference type="ARBA" id="ARBA00022475"/>
    </source>
</evidence>
<dbReference type="EMBL" id="CP009933">
    <property type="protein sequence ID" value="AKA67770.1"/>
    <property type="molecule type" value="Genomic_DNA"/>
</dbReference>
<dbReference type="AlphaFoldDB" id="A0A0E3JYW6"/>
<evidence type="ECO:0000256" key="3">
    <source>
        <dbReference type="ARBA" id="ARBA00022448"/>
    </source>
</evidence>
<feature type="transmembrane region" description="Helical" evidence="8">
    <location>
        <begin position="66"/>
        <end position="88"/>
    </location>
</feature>
<keyword evidence="3" id="KW-0813">Transport</keyword>
<gene>
    <name evidence="9" type="ORF">CSCA_0645</name>
</gene>
<dbReference type="Proteomes" id="UP000033115">
    <property type="component" value="Chromosome"/>
</dbReference>
<dbReference type="STRING" id="1548.CSCA_0645"/>
<dbReference type="GO" id="GO:0005886">
    <property type="term" value="C:plasma membrane"/>
    <property type="evidence" value="ECO:0007669"/>
    <property type="project" value="UniProtKB-SubCell"/>
</dbReference>
<feature type="transmembrane region" description="Helical" evidence="8">
    <location>
        <begin position="160"/>
        <end position="180"/>
    </location>
</feature>
<feature type="transmembrane region" description="Helical" evidence="8">
    <location>
        <begin position="252"/>
        <end position="272"/>
    </location>
</feature>
<evidence type="ECO:0000313" key="9">
    <source>
        <dbReference type="EMBL" id="AKA67770.1"/>
    </source>
</evidence>
<evidence type="ECO:0000256" key="7">
    <source>
        <dbReference type="ARBA" id="ARBA00023136"/>
    </source>
</evidence>
<accession>A0A0E3JYW6</accession>
<reference evidence="9 10" key="1">
    <citation type="journal article" date="2015" name="J. Biotechnol.">
        <title>Complete genome sequence of a malodorant-producing acetogen, Clostridium scatologenes ATCC 25775(T).</title>
        <authorList>
            <person name="Zhu Z."/>
            <person name="Guo T."/>
            <person name="Zheng H."/>
            <person name="Song T."/>
            <person name="Ouyang P."/>
            <person name="Xie J."/>
        </authorList>
    </citation>
    <scope>NUCLEOTIDE SEQUENCE [LARGE SCALE GENOMIC DNA]</scope>
    <source>
        <strain evidence="9 10">ATCC 25775</strain>
    </source>
</reference>
<dbReference type="Pfam" id="PF03547">
    <property type="entry name" value="Mem_trans"/>
    <property type="match status" value="1"/>
</dbReference>
<evidence type="ECO:0000256" key="5">
    <source>
        <dbReference type="ARBA" id="ARBA00022692"/>
    </source>
</evidence>
<feature type="transmembrane region" description="Helical" evidence="8">
    <location>
        <begin position="6"/>
        <end position="24"/>
    </location>
</feature>
<evidence type="ECO:0000256" key="8">
    <source>
        <dbReference type="SAM" id="Phobius"/>
    </source>
</evidence>
<dbReference type="GO" id="GO:0055085">
    <property type="term" value="P:transmembrane transport"/>
    <property type="evidence" value="ECO:0007669"/>
    <property type="project" value="InterPro"/>
</dbReference>
<sequence>MDFNVMWTLQGTMFLIVIIGVLMRKKEVLTEKAKSVLTELVLNLILPCNIITSFRIDFNTAILKKFAVIITIAVIAQIFSYIVCKFAFNSYDIRKRKIFKYGTLVSNSGFLGNPIAQGIFGATGLMYSSIFCIPNRIAMWSAGLSQFTNETDKKSAIKKVVLHPCMIAVYIGFLLMITRIHLPIFVEKTISDLGQCTTALTMILIGCIIAEVDDLKTMINKDVIYFTVIRLVIIPGVVFLGCKLAGIDKLIIGVAVILTGMPAGSTTAILAAKYDGDYVFGTKIVVFSTVMTLLSVPIWSLILS</sequence>
<feature type="transmembrane region" description="Helical" evidence="8">
    <location>
        <begin position="36"/>
        <end position="54"/>
    </location>
</feature>
<organism evidence="9 10">
    <name type="scientific">Clostridium scatologenes</name>
    <dbReference type="NCBI Taxonomy" id="1548"/>
    <lineage>
        <taxon>Bacteria</taxon>
        <taxon>Bacillati</taxon>
        <taxon>Bacillota</taxon>
        <taxon>Clostridia</taxon>
        <taxon>Eubacteriales</taxon>
        <taxon>Clostridiaceae</taxon>
        <taxon>Clostridium</taxon>
    </lineage>
</organism>
<keyword evidence="5 8" id="KW-0812">Transmembrane</keyword>
<protein>
    <submittedName>
        <fullName evidence="9">Auxin Efflux Carrier</fullName>
    </submittedName>
</protein>
<evidence type="ECO:0000256" key="6">
    <source>
        <dbReference type="ARBA" id="ARBA00022989"/>
    </source>
</evidence>
<dbReference type="Gene3D" id="1.20.1530.20">
    <property type="match status" value="1"/>
</dbReference>
<keyword evidence="7 8" id="KW-0472">Membrane</keyword>
<dbReference type="InterPro" id="IPR004776">
    <property type="entry name" value="Mem_transp_PIN-like"/>
</dbReference>
<keyword evidence="10" id="KW-1185">Reference proteome</keyword>
<comment type="similarity">
    <text evidence="2">Belongs to the auxin efflux carrier (TC 2.A.69) family.</text>
</comment>
<feature type="transmembrane region" description="Helical" evidence="8">
    <location>
        <begin position="284"/>
        <end position="302"/>
    </location>
</feature>